<gene>
    <name evidence="2" type="ORF">GCM10008101_07800</name>
</gene>
<feature type="transmembrane region" description="Helical" evidence="1">
    <location>
        <begin position="6"/>
        <end position="25"/>
    </location>
</feature>
<sequence>MSELAMRAVAVWTGILVLAFANGTLRETVLVRALGKRTAFAISGLLLTGVVLAVACLAVPWIDIRTGVQAIGVGVGWVLMTIAFECGLGRARRRSWAEIFNAYRFHDGNLWPLVLLATACGPAIGLALRY</sequence>
<keyword evidence="3" id="KW-1185">Reference proteome</keyword>
<keyword evidence="1" id="KW-0472">Membrane</keyword>
<protein>
    <submittedName>
        <fullName evidence="2">Uncharacterized protein</fullName>
    </submittedName>
</protein>
<accession>A0ABQ3BTV1</accession>
<dbReference type="RefSeq" id="WP_189447051.1">
    <property type="nucleotide sequence ID" value="NZ_BMXY01000001.1"/>
</dbReference>
<dbReference type="Proteomes" id="UP000643403">
    <property type="component" value="Unassembled WGS sequence"/>
</dbReference>
<feature type="transmembrane region" description="Helical" evidence="1">
    <location>
        <begin position="37"/>
        <end position="62"/>
    </location>
</feature>
<evidence type="ECO:0000313" key="3">
    <source>
        <dbReference type="Proteomes" id="UP000643403"/>
    </source>
</evidence>
<organism evidence="2 3">
    <name type="scientific">Cognatilysobacter xinjiangensis</name>
    <dbReference type="NCBI Taxonomy" id="546892"/>
    <lineage>
        <taxon>Bacteria</taxon>
        <taxon>Pseudomonadati</taxon>
        <taxon>Pseudomonadota</taxon>
        <taxon>Gammaproteobacteria</taxon>
        <taxon>Lysobacterales</taxon>
        <taxon>Lysobacteraceae</taxon>
        <taxon>Cognatilysobacter</taxon>
    </lineage>
</organism>
<dbReference type="EMBL" id="BMXY01000001">
    <property type="protein sequence ID" value="GGZ56797.1"/>
    <property type="molecule type" value="Genomic_DNA"/>
</dbReference>
<proteinExistence type="predicted"/>
<keyword evidence="1" id="KW-1133">Transmembrane helix</keyword>
<feature type="transmembrane region" description="Helical" evidence="1">
    <location>
        <begin position="68"/>
        <end position="88"/>
    </location>
</feature>
<comment type="caution">
    <text evidence="2">The sequence shown here is derived from an EMBL/GenBank/DDBJ whole genome shotgun (WGS) entry which is preliminary data.</text>
</comment>
<evidence type="ECO:0000256" key="1">
    <source>
        <dbReference type="SAM" id="Phobius"/>
    </source>
</evidence>
<name>A0ABQ3BTV1_9GAMM</name>
<reference evidence="3" key="1">
    <citation type="journal article" date="2019" name="Int. J. Syst. Evol. Microbiol.">
        <title>The Global Catalogue of Microorganisms (GCM) 10K type strain sequencing project: providing services to taxonomists for standard genome sequencing and annotation.</title>
        <authorList>
            <consortium name="The Broad Institute Genomics Platform"/>
            <consortium name="The Broad Institute Genome Sequencing Center for Infectious Disease"/>
            <person name="Wu L."/>
            <person name="Ma J."/>
        </authorList>
    </citation>
    <scope>NUCLEOTIDE SEQUENCE [LARGE SCALE GENOMIC DNA]</scope>
    <source>
        <strain evidence="3">KCTC 22558</strain>
    </source>
</reference>
<keyword evidence="1" id="KW-0812">Transmembrane</keyword>
<feature type="transmembrane region" description="Helical" evidence="1">
    <location>
        <begin position="109"/>
        <end position="128"/>
    </location>
</feature>
<evidence type="ECO:0000313" key="2">
    <source>
        <dbReference type="EMBL" id="GGZ56797.1"/>
    </source>
</evidence>